<organism evidence="1 2">
    <name type="scientific">Sphingobacterium spiritivorum</name>
    <name type="common">Flavobacterium spiritivorum</name>
    <dbReference type="NCBI Taxonomy" id="258"/>
    <lineage>
        <taxon>Bacteria</taxon>
        <taxon>Pseudomonadati</taxon>
        <taxon>Bacteroidota</taxon>
        <taxon>Sphingobacteriia</taxon>
        <taxon>Sphingobacteriales</taxon>
        <taxon>Sphingobacteriaceae</taxon>
        <taxon>Sphingobacterium</taxon>
    </lineage>
</organism>
<dbReference type="Proteomes" id="UP000254893">
    <property type="component" value="Unassembled WGS sequence"/>
</dbReference>
<dbReference type="EMBL" id="UGYW01000002">
    <property type="protein sequence ID" value="SUJ24092.1"/>
    <property type="molecule type" value="Genomic_DNA"/>
</dbReference>
<protein>
    <submittedName>
        <fullName evidence="1">Uncharacterized protein</fullName>
    </submittedName>
</protein>
<name>A0A380CMA6_SPHSI</name>
<accession>A0A380CMA6</accession>
<sequence>MDGNVTEVDKKLLQHSLQTLFKSMEWGIQKGLFL</sequence>
<evidence type="ECO:0000313" key="2">
    <source>
        <dbReference type="Proteomes" id="UP000254893"/>
    </source>
</evidence>
<gene>
    <name evidence="1" type="ORF">NCTC11388_03430</name>
</gene>
<evidence type="ECO:0000313" key="1">
    <source>
        <dbReference type="EMBL" id="SUJ24092.1"/>
    </source>
</evidence>
<proteinExistence type="predicted"/>
<dbReference type="AlphaFoldDB" id="A0A380CMA6"/>
<reference evidence="1 2" key="1">
    <citation type="submission" date="2018-06" db="EMBL/GenBank/DDBJ databases">
        <authorList>
            <consortium name="Pathogen Informatics"/>
            <person name="Doyle S."/>
        </authorList>
    </citation>
    <scope>NUCLEOTIDE SEQUENCE [LARGE SCALE GENOMIC DNA]</scope>
    <source>
        <strain evidence="1 2">NCTC11388</strain>
    </source>
</reference>